<reference evidence="1 2" key="1">
    <citation type="submission" date="2024-04" db="EMBL/GenBank/DDBJ databases">
        <title>Draft genome sequence of Sessilibacter corallicola NBRC 116591.</title>
        <authorList>
            <person name="Miyakawa T."/>
            <person name="Kusuya Y."/>
            <person name="Miura T."/>
        </authorList>
    </citation>
    <scope>NUCLEOTIDE SEQUENCE [LARGE SCALE GENOMIC DNA]</scope>
    <source>
        <strain evidence="1 2">KU-00831-HH</strain>
    </source>
</reference>
<organism evidence="1 2">
    <name type="scientific">Sessilibacter corallicola</name>
    <dbReference type="NCBI Taxonomy" id="2904075"/>
    <lineage>
        <taxon>Bacteria</taxon>
        <taxon>Pseudomonadati</taxon>
        <taxon>Pseudomonadota</taxon>
        <taxon>Gammaproteobacteria</taxon>
        <taxon>Cellvibrionales</taxon>
        <taxon>Cellvibrionaceae</taxon>
        <taxon>Sessilibacter</taxon>
    </lineage>
</organism>
<comment type="caution">
    <text evidence="1">The sequence shown here is derived from an EMBL/GenBank/DDBJ whole genome shotgun (WGS) entry which is preliminary data.</text>
</comment>
<dbReference type="Proteomes" id="UP001465153">
    <property type="component" value="Unassembled WGS sequence"/>
</dbReference>
<dbReference type="Gene3D" id="1.10.150.20">
    <property type="entry name" value="5' to 3' exonuclease, C-terminal subdomain"/>
    <property type="match status" value="1"/>
</dbReference>
<evidence type="ECO:0000313" key="1">
    <source>
        <dbReference type="EMBL" id="GAA6167224.1"/>
    </source>
</evidence>
<evidence type="ECO:0000313" key="2">
    <source>
        <dbReference type="Proteomes" id="UP001465153"/>
    </source>
</evidence>
<gene>
    <name evidence="1" type="ORF">NBRC116591_10340</name>
</gene>
<keyword evidence="2" id="KW-1185">Reference proteome</keyword>
<proteinExistence type="predicted"/>
<dbReference type="EMBL" id="BAABWN010000003">
    <property type="protein sequence ID" value="GAA6167224.1"/>
    <property type="molecule type" value="Genomic_DNA"/>
</dbReference>
<name>A0ABQ0A6F0_9GAMM</name>
<sequence length="80" mass="8748">MGMGFTDKEKEALLAIKGVGPTVIQRFEEIGICSFDQLKKCQTNDVAEMIASMLNSTCWKNSPQSKNAISGAIERAKQPL</sequence>
<accession>A0ABQ0A6F0</accession>
<protein>
    <submittedName>
        <fullName evidence="1">Rad51 domain protein</fullName>
    </submittedName>
</protein>